<dbReference type="AlphaFoldDB" id="A0A2S2PIH8"/>
<evidence type="ECO:0000313" key="1">
    <source>
        <dbReference type="EMBL" id="MBY29262.1"/>
    </source>
</evidence>
<organism evidence="1">
    <name type="scientific">Schizaphis graminum</name>
    <name type="common">Green bug aphid</name>
    <dbReference type="NCBI Taxonomy" id="13262"/>
    <lineage>
        <taxon>Eukaryota</taxon>
        <taxon>Metazoa</taxon>
        <taxon>Ecdysozoa</taxon>
        <taxon>Arthropoda</taxon>
        <taxon>Hexapoda</taxon>
        <taxon>Insecta</taxon>
        <taxon>Pterygota</taxon>
        <taxon>Neoptera</taxon>
        <taxon>Paraneoptera</taxon>
        <taxon>Hemiptera</taxon>
        <taxon>Sternorrhyncha</taxon>
        <taxon>Aphidomorpha</taxon>
        <taxon>Aphidoidea</taxon>
        <taxon>Aphididae</taxon>
        <taxon>Aphidini</taxon>
        <taxon>Schizaphis</taxon>
    </lineage>
</organism>
<reference evidence="1" key="1">
    <citation type="submission" date="2018-04" db="EMBL/GenBank/DDBJ databases">
        <title>Transcriptome of Schizaphis graminum biotype I.</title>
        <authorList>
            <person name="Scully E.D."/>
            <person name="Geib S.M."/>
            <person name="Palmer N.A."/>
            <person name="Koch K."/>
            <person name="Bradshaw J."/>
            <person name="Heng-Moss T."/>
            <person name="Sarath G."/>
        </authorList>
    </citation>
    <scope>NUCLEOTIDE SEQUENCE</scope>
</reference>
<accession>A0A2S2PIH8</accession>
<protein>
    <submittedName>
        <fullName evidence="1">Uncharacterized protein</fullName>
    </submittedName>
</protein>
<name>A0A2S2PIH8_SCHGA</name>
<proteinExistence type="predicted"/>
<sequence>MRSVTTARPSRHRKTPVGVRFKSTHARVSTITCTQTNVYTRRTLLQTNTHRVHKPTVSVGVIAGAAATVAGPMFPFATCLAGSGIGRHPRCIITVPAQINCCRVNPQLRSCTLHLITPRYTSSPSHLNFSVRGAVEQPVYPSKVKGVITVYVFESGTLGVFSCISN</sequence>
<dbReference type="EMBL" id="GGMR01016643">
    <property type="protein sequence ID" value="MBY29262.1"/>
    <property type="molecule type" value="Transcribed_RNA"/>
</dbReference>
<gene>
    <name evidence="1" type="ORF">g.58865</name>
</gene>